<reference evidence="2" key="1">
    <citation type="submission" date="2021-03" db="EMBL/GenBank/DDBJ databases">
        <title>Revisited historic fungal species revealed as producer of novel bioactive compounds through whole genome sequencing and comparative genomics.</title>
        <authorList>
            <person name="Vignolle G.A."/>
            <person name="Hochenegger N."/>
            <person name="Mach R.L."/>
            <person name="Mach-Aigner A.R."/>
            <person name="Javad Rahimi M."/>
            <person name="Salim K.A."/>
            <person name="Chan C.M."/>
            <person name="Lim L.B.L."/>
            <person name="Cai F."/>
            <person name="Druzhinina I.S."/>
            <person name="U'Ren J.M."/>
            <person name="Derntl C."/>
        </authorList>
    </citation>
    <scope>NUCLEOTIDE SEQUENCE</scope>
    <source>
        <strain evidence="2">TUCIM 5799</strain>
    </source>
</reference>
<sequence length="379" mass="42014">MQKPFRPKAAISTFPNSERHFRLLFYTAVALLWGASVLNGTIKALLVAVWNGRLEDGTLLRRDYTGFPPLDYPLAVLVAFFFSGTNGQNEAYSIFLFDLYINLQLGYLWLYVEAARPGQKPRWIQSPIYFALLWQACGGAVVFPLYFGLHIRWASQERPAQVVDLHKARALPLAFILGAAAPMIVLMAPTWLGPEARSPASQQMIVALFQPSPVLFSLLLTLFTRTSEYVGRDGRNIRPDGPRDNRVVRRWVQGSYLAATAVSVIGRLYVLIRVFTAENSDSVNLLRMYVPHPFSGPVGTTEVLAGGPWLFLQWDSIIISLASSFWALVLLEKDGVVRESIAIVAVVLAAGSVVLGPGATATMALYLRESQLPERIKCT</sequence>
<feature type="transmembrane region" description="Helical" evidence="1">
    <location>
        <begin position="256"/>
        <end position="276"/>
    </location>
</feature>
<feature type="transmembrane region" description="Helical" evidence="1">
    <location>
        <begin position="343"/>
        <end position="367"/>
    </location>
</feature>
<protein>
    <submittedName>
        <fullName evidence="2">Uncharacterized protein</fullName>
    </submittedName>
</protein>
<dbReference type="EMBL" id="JAFIMR010000004">
    <property type="protein sequence ID" value="KAI1879705.1"/>
    <property type="molecule type" value="Genomic_DNA"/>
</dbReference>
<dbReference type="AlphaFoldDB" id="A0A9P9WUV0"/>
<keyword evidence="1" id="KW-0812">Transmembrane</keyword>
<feature type="transmembrane region" description="Helical" evidence="1">
    <location>
        <begin position="170"/>
        <end position="192"/>
    </location>
</feature>
<evidence type="ECO:0000313" key="3">
    <source>
        <dbReference type="Proteomes" id="UP000829685"/>
    </source>
</evidence>
<feature type="transmembrane region" description="Helical" evidence="1">
    <location>
        <begin position="21"/>
        <end position="50"/>
    </location>
</feature>
<accession>A0A9P9WUV0</accession>
<keyword evidence="1" id="KW-1133">Transmembrane helix</keyword>
<feature type="transmembrane region" description="Helical" evidence="1">
    <location>
        <begin position="204"/>
        <end position="223"/>
    </location>
</feature>
<evidence type="ECO:0000313" key="2">
    <source>
        <dbReference type="EMBL" id="KAI1879705.1"/>
    </source>
</evidence>
<feature type="transmembrane region" description="Helical" evidence="1">
    <location>
        <begin position="128"/>
        <end position="149"/>
    </location>
</feature>
<feature type="transmembrane region" description="Helical" evidence="1">
    <location>
        <begin position="70"/>
        <end position="87"/>
    </location>
</feature>
<organism evidence="2 3">
    <name type="scientific">Neoarthrinium moseri</name>
    <dbReference type="NCBI Taxonomy" id="1658444"/>
    <lineage>
        <taxon>Eukaryota</taxon>
        <taxon>Fungi</taxon>
        <taxon>Dikarya</taxon>
        <taxon>Ascomycota</taxon>
        <taxon>Pezizomycotina</taxon>
        <taxon>Sordariomycetes</taxon>
        <taxon>Xylariomycetidae</taxon>
        <taxon>Amphisphaeriales</taxon>
        <taxon>Apiosporaceae</taxon>
        <taxon>Neoarthrinium</taxon>
    </lineage>
</organism>
<evidence type="ECO:0000256" key="1">
    <source>
        <dbReference type="SAM" id="Phobius"/>
    </source>
</evidence>
<comment type="caution">
    <text evidence="2">The sequence shown here is derived from an EMBL/GenBank/DDBJ whole genome shotgun (WGS) entry which is preliminary data.</text>
</comment>
<proteinExistence type="predicted"/>
<name>A0A9P9WUV0_9PEZI</name>
<feature type="transmembrane region" description="Helical" evidence="1">
    <location>
        <begin position="311"/>
        <end position="331"/>
    </location>
</feature>
<dbReference type="Proteomes" id="UP000829685">
    <property type="component" value="Unassembled WGS sequence"/>
</dbReference>
<feature type="transmembrane region" description="Helical" evidence="1">
    <location>
        <begin position="94"/>
        <end position="112"/>
    </location>
</feature>
<gene>
    <name evidence="2" type="ORF">JX265_002659</name>
</gene>
<keyword evidence="3" id="KW-1185">Reference proteome</keyword>
<keyword evidence="1" id="KW-0472">Membrane</keyword>